<evidence type="ECO:0000256" key="3">
    <source>
        <dbReference type="ARBA" id="ARBA00022634"/>
    </source>
</evidence>
<sequence>MNYVYKTSGTCSSEIHFDINGDVVSNVSFTGGCNGNLQAVSRLVDGQTVDWIESKVKGIKCGFKPTSCGDQLAKAVREAYEAAQKQMA</sequence>
<keyword evidence="8" id="KW-1185">Reference proteome</keyword>
<evidence type="ECO:0000313" key="8">
    <source>
        <dbReference type="Proteomes" id="UP000606193"/>
    </source>
</evidence>
<dbReference type="InterPro" id="IPR024434">
    <property type="entry name" value="TSCPD_dom"/>
</dbReference>
<evidence type="ECO:0000259" key="6">
    <source>
        <dbReference type="Pfam" id="PF12637"/>
    </source>
</evidence>
<accession>A0ABR7N268</accession>
<proteinExistence type="inferred from homology"/>
<organism evidence="7 8">
    <name type="scientific">Jutongia huaianensis</name>
    <dbReference type="NCBI Taxonomy" id="2763668"/>
    <lineage>
        <taxon>Bacteria</taxon>
        <taxon>Bacillati</taxon>
        <taxon>Bacillota</taxon>
        <taxon>Clostridia</taxon>
        <taxon>Lachnospirales</taxon>
        <taxon>Lachnospiraceae</taxon>
        <taxon>Jutongia</taxon>
    </lineage>
</organism>
<gene>
    <name evidence="7" type="ORF">H8704_08860</name>
</gene>
<dbReference type="Pfam" id="PF12637">
    <property type="entry name" value="TSCPD"/>
    <property type="match status" value="1"/>
</dbReference>
<dbReference type="Proteomes" id="UP000606193">
    <property type="component" value="Unassembled WGS sequence"/>
</dbReference>
<protein>
    <recommendedName>
        <fullName evidence="2">ribonucleoside-diphosphate reductase</fullName>
        <ecNumber evidence="2">1.17.4.1</ecNumber>
    </recommendedName>
</protein>
<dbReference type="NCBIfam" id="TIGR03905">
    <property type="entry name" value="TIGR03905_4_Cys"/>
    <property type="match status" value="1"/>
</dbReference>
<comment type="similarity">
    <text evidence="1">Belongs to the ribonucleoside diphosphate reductase class-2 family.</text>
</comment>
<name>A0ABR7N268_9FIRM</name>
<feature type="domain" description="TSCPD" evidence="6">
    <location>
        <begin position="5"/>
        <end position="80"/>
    </location>
</feature>
<keyword evidence="3" id="KW-0237">DNA synthesis</keyword>
<dbReference type="PROSITE" id="PS51257">
    <property type="entry name" value="PROKAR_LIPOPROTEIN"/>
    <property type="match status" value="1"/>
</dbReference>
<evidence type="ECO:0000256" key="4">
    <source>
        <dbReference type="ARBA" id="ARBA00022741"/>
    </source>
</evidence>
<evidence type="ECO:0000256" key="2">
    <source>
        <dbReference type="ARBA" id="ARBA00012274"/>
    </source>
</evidence>
<dbReference type="RefSeq" id="WP_022465340.1">
    <property type="nucleotide sequence ID" value="NZ_JACRSX010000011.1"/>
</dbReference>
<comment type="caution">
    <text evidence="7">The sequence shown here is derived from an EMBL/GenBank/DDBJ whole genome shotgun (WGS) entry which is preliminary data.</text>
</comment>
<dbReference type="EC" id="1.17.4.1" evidence="2"/>
<keyword evidence="4" id="KW-0547">Nucleotide-binding</keyword>
<reference evidence="7 8" key="1">
    <citation type="submission" date="2020-08" db="EMBL/GenBank/DDBJ databases">
        <title>Genome public.</title>
        <authorList>
            <person name="Liu C."/>
            <person name="Sun Q."/>
        </authorList>
    </citation>
    <scope>NUCLEOTIDE SEQUENCE [LARGE SCALE GENOMIC DNA]</scope>
    <source>
        <strain evidence="7 8">NSJ-37</strain>
    </source>
</reference>
<dbReference type="EMBL" id="JACRSX010000011">
    <property type="protein sequence ID" value="MBC8562731.1"/>
    <property type="molecule type" value="Genomic_DNA"/>
</dbReference>
<dbReference type="InterPro" id="IPR023806">
    <property type="entry name" value="CHP03905"/>
</dbReference>
<evidence type="ECO:0000313" key="7">
    <source>
        <dbReference type="EMBL" id="MBC8562731.1"/>
    </source>
</evidence>
<comment type="catalytic activity">
    <reaction evidence="5">
        <text>a 2'-deoxyribonucleoside 5'-diphosphate + [thioredoxin]-disulfide + H2O = a ribonucleoside 5'-diphosphate + [thioredoxin]-dithiol</text>
        <dbReference type="Rhea" id="RHEA:23252"/>
        <dbReference type="Rhea" id="RHEA-COMP:10698"/>
        <dbReference type="Rhea" id="RHEA-COMP:10700"/>
        <dbReference type="ChEBI" id="CHEBI:15377"/>
        <dbReference type="ChEBI" id="CHEBI:29950"/>
        <dbReference type="ChEBI" id="CHEBI:50058"/>
        <dbReference type="ChEBI" id="CHEBI:57930"/>
        <dbReference type="ChEBI" id="CHEBI:73316"/>
        <dbReference type="EC" id="1.17.4.1"/>
    </reaction>
</comment>
<evidence type="ECO:0000256" key="1">
    <source>
        <dbReference type="ARBA" id="ARBA00007405"/>
    </source>
</evidence>
<evidence type="ECO:0000256" key="5">
    <source>
        <dbReference type="ARBA" id="ARBA00047754"/>
    </source>
</evidence>